<dbReference type="EMBL" id="CYHE01000017">
    <property type="protein sequence ID" value="CUB00191.1"/>
    <property type="molecule type" value="Genomic_DNA"/>
</dbReference>
<protein>
    <submittedName>
        <fullName evidence="2">DNA-binding transcriptional regulator, MarR family</fullName>
    </submittedName>
</protein>
<keyword evidence="3" id="KW-1185">Reference proteome</keyword>
<feature type="domain" description="HTH marR-type" evidence="1">
    <location>
        <begin position="7"/>
        <end position="139"/>
    </location>
</feature>
<evidence type="ECO:0000313" key="3">
    <source>
        <dbReference type="Proteomes" id="UP000183900"/>
    </source>
</evidence>
<dbReference type="Gene3D" id="1.10.10.10">
    <property type="entry name" value="Winged helix-like DNA-binding domain superfamily/Winged helix DNA-binding domain"/>
    <property type="match status" value="1"/>
</dbReference>
<dbReference type="InterPro" id="IPR036388">
    <property type="entry name" value="WH-like_DNA-bd_sf"/>
</dbReference>
<proteinExistence type="predicted"/>
<dbReference type="PANTHER" id="PTHR33164:SF89">
    <property type="entry name" value="MARR FAMILY REGULATORY PROTEIN"/>
    <property type="match status" value="1"/>
</dbReference>
<reference evidence="3" key="1">
    <citation type="submission" date="2015-08" db="EMBL/GenBank/DDBJ databases">
        <authorList>
            <person name="Varghese N."/>
        </authorList>
    </citation>
    <scope>NUCLEOTIDE SEQUENCE [LARGE SCALE GENOMIC DNA]</scope>
    <source>
        <strain evidence="3">DSM 23407</strain>
    </source>
</reference>
<dbReference type="RefSeq" id="WP_055456931.1">
    <property type="nucleotide sequence ID" value="NZ_CYHE01000017.1"/>
</dbReference>
<dbReference type="SUPFAM" id="SSF46785">
    <property type="entry name" value="Winged helix' DNA-binding domain"/>
    <property type="match status" value="1"/>
</dbReference>
<organism evidence="2 3">
    <name type="scientific">Pannonibacter indicus</name>
    <dbReference type="NCBI Taxonomy" id="466044"/>
    <lineage>
        <taxon>Bacteria</taxon>
        <taxon>Pseudomonadati</taxon>
        <taxon>Pseudomonadota</taxon>
        <taxon>Alphaproteobacteria</taxon>
        <taxon>Hyphomicrobiales</taxon>
        <taxon>Stappiaceae</taxon>
        <taxon>Pannonibacter</taxon>
    </lineage>
</organism>
<dbReference type="InterPro" id="IPR000835">
    <property type="entry name" value="HTH_MarR-typ"/>
</dbReference>
<dbReference type="InterPro" id="IPR036390">
    <property type="entry name" value="WH_DNA-bd_sf"/>
</dbReference>
<dbReference type="Pfam" id="PF01047">
    <property type="entry name" value="MarR"/>
    <property type="match status" value="1"/>
</dbReference>
<dbReference type="PROSITE" id="PS50995">
    <property type="entry name" value="HTH_MARR_2"/>
    <property type="match status" value="1"/>
</dbReference>
<keyword evidence="2" id="KW-0238">DNA-binding</keyword>
<dbReference type="OrthoDB" id="8447118at2"/>
<sequence>MPQNAEATRIFKALRRIVRAIDLRSREVARTAGLTIPQIVVLQAIRDLGDVTTKALSAQADLSAATVVTILDRLEERGLVARERSAMDRRIVHARLTEEGRTLLERAPALLDEEFEARFARKDSAAQQSLASAIEEIAALMDAHRLDAAAILTTGEMTAKAPE</sequence>
<name>A0A0K6IAQ5_9HYPH</name>
<dbReference type="SMART" id="SM00347">
    <property type="entry name" value="HTH_MARR"/>
    <property type="match status" value="1"/>
</dbReference>
<evidence type="ECO:0000259" key="1">
    <source>
        <dbReference type="PROSITE" id="PS50995"/>
    </source>
</evidence>
<dbReference type="InterPro" id="IPR039422">
    <property type="entry name" value="MarR/SlyA-like"/>
</dbReference>
<dbReference type="GO" id="GO:0003677">
    <property type="term" value="F:DNA binding"/>
    <property type="evidence" value="ECO:0007669"/>
    <property type="project" value="UniProtKB-KW"/>
</dbReference>
<dbReference type="GO" id="GO:0006950">
    <property type="term" value="P:response to stress"/>
    <property type="evidence" value="ECO:0007669"/>
    <property type="project" value="TreeGrafter"/>
</dbReference>
<gene>
    <name evidence="2" type="ORF">Ga0061067_11710</name>
</gene>
<dbReference type="Proteomes" id="UP000183900">
    <property type="component" value="Unassembled WGS sequence"/>
</dbReference>
<dbReference type="AlphaFoldDB" id="A0A0K6IAQ5"/>
<accession>A0A0K6IAQ5</accession>
<dbReference type="PANTHER" id="PTHR33164">
    <property type="entry name" value="TRANSCRIPTIONAL REGULATOR, MARR FAMILY"/>
    <property type="match status" value="1"/>
</dbReference>
<dbReference type="GO" id="GO:0003700">
    <property type="term" value="F:DNA-binding transcription factor activity"/>
    <property type="evidence" value="ECO:0007669"/>
    <property type="project" value="InterPro"/>
</dbReference>
<evidence type="ECO:0000313" key="2">
    <source>
        <dbReference type="EMBL" id="CUB00191.1"/>
    </source>
</evidence>